<dbReference type="Gene3D" id="3.40.50.720">
    <property type="entry name" value="NAD(P)-binding Rossmann-like Domain"/>
    <property type="match status" value="1"/>
</dbReference>
<evidence type="ECO:0000256" key="3">
    <source>
        <dbReference type="ARBA" id="ARBA00011048"/>
    </source>
</evidence>
<comment type="cofactor">
    <cofactor evidence="2">
        <name>[4Fe-4S] cluster</name>
        <dbReference type="ChEBI" id="CHEBI:49883"/>
    </cofactor>
</comment>
<dbReference type="RefSeq" id="WP_052606230.1">
    <property type="nucleotide sequence ID" value="NZ_JXYS01000078.1"/>
</dbReference>
<comment type="similarity">
    <text evidence="3">In the N-terminal section; belongs to the NADH:flavin oxidoreductase/NADH oxidase family.</text>
</comment>
<dbReference type="CDD" id="cd04734">
    <property type="entry name" value="OYE_like_3_FMN"/>
    <property type="match status" value="1"/>
</dbReference>
<dbReference type="EMBL" id="JXYS01000078">
    <property type="protein sequence ID" value="KJF16664.1"/>
    <property type="molecule type" value="Genomic_DNA"/>
</dbReference>
<dbReference type="Gene3D" id="3.50.50.60">
    <property type="entry name" value="FAD/NAD(P)-binding domain"/>
    <property type="match status" value="1"/>
</dbReference>
<dbReference type="PRINTS" id="PR00411">
    <property type="entry name" value="PNDRDTASEI"/>
</dbReference>
<evidence type="ECO:0000256" key="9">
    <source>
        <dbReference type="ARBA" id="ARBA00023014"/>
    </source>
</evidence>
<evidence type="ECO:0000256" key="7">
    <source>
        <dbReference type="ARBA" id="ARBA00023002"/>
    </source>
</evidence>
<dbReference type="SUPFAM" id="SSF51905">
    <property type="entry name" value="FAD/NAD(P)-binding domain"/>
    <property type="match status" value="1"/>
</dbReference>
<evidence type="ECO:0000256" key="6">
    <source>
        <dbReference type="ARBA" id="ARBA00022723"/>
    </source>
</evidence>
<dbReference type="GO" id="GO:0010181">
    <property type="term" value="F:FMN binding"/>
    <property type="evidence" value="ECO:0007669"/>
    <property type="project" value="InterPro"/>
</dbReference>
<dbReference type="InterPro" id="IPR023987">
    <property type="entry name" value="CHP03977_oxidoreductase"/>
</dbReference>
<dbReference type="Gene3D" id="3.20.20.70">
    <property type="entry name" value="Aldolase class I"/>
    <property type="match status" value="1"/>
</dbReference>
<reference evidence="12 13" key="1">
    <citation type="submission" date="2015-01" db="EMBL/GenBank/DDBJ databases">
        <title>Draft genome of the acidophilic iron oxidizer Acidithrix ferrooxidans strain Py-F3.</title>
        <authorList>
            <person name="Poehlein A."/>
            <person name="Eisen S."/>
            <person name="Schloemann M."/>
            <person name="Johnson B.D."/>
            <person name="Daniel R."/>
            <person name="Muehling M."/>
        </authorList>
    </citation>
    <scope>NUCLEOTIDE SEQUENCE [LARGE SCALE GENOMIC DNA]</scope>
    <source>
        <strain evidence="12 13">Py-F3</strain>
    </source>
</reference>
<dbReference type="PANTHER" id="PTHR42917">
    <property type="entry name" value="2,4-DIENOYL-COA REDUCTASE"/>
    <property type="match status" value="1"/>
</dbReference>
<dbReference type="EC" id="1.-.-.-" evidence="12"/>
<evidence type="ECO:0000313" key="12">
    <source>
        <dbReference type="EMBL" id="KJF16664.1"/>
    </source>
</evidence>
<dbReference type="SUPFAM" id="SSF51395">
    <property type="entry name" value="FMN-linked oxidoreductases"/>
    <property type="match status" value="1"/>
</dbReference>
<evidence type="ECO:0000259" key="11">
    <source>
        <dbReference type="Pfam" id="PF07992"/>
    </source>
</evidence>
<keyword evidence="7 12" id="KW-0560">Oxidoreductase</keyword>
<proteinExistence type="inferred from homology"/>
<dbReference type="Proteomes" id="UP000032360">
    <property type="component" value="Unassembled WGS sequence"/>
</dbReference>
<dbReference type="InterPro" id="IPR051793">
    <property type="entry name" value="NADH:flavin_oxidoreductase"/>
</dbReference>
<dbReference type="SUPFAM" id="SSF51971">
    <property type="entry name" value="Nucleotide-binding domain"/>
    <property type="match status" value="1"/>
</dbReference>
<evidence type="ECO:0000256" key="1">
    <source>
        <dbReference type="ARBA" id="ARBA00001917"/>
    </source>
</evidence>
<dbReference type="PATRIC" id="fig|1280514.3.peg.3318"/>
<keyword evidence="13" id="KW-1185">Reference proteome</keyword>
<dbReference type="Pfam" id="PF07992">
    <property type="entry name" value="Pyr_redox_2"/>
    <property type="match status" value="1"/>
</dbReference>
<dbReference type="NCBIfam" id="TIGR03997">
    <property type="entry name" value="mycofact_OYE_2"/>
    <property type="match status" value="1"/>
</dbReference>
<evidence type="ECO:0000256" key="8">
    <source>
        <dbReference type="ARBA" id="ARBA00023004"/>
    </source>
</evidence>
<dbReference type="STRING" id="1280514.AXFE_25270"/>
<dbReference type="AlphaFoldDB" id="A0A0D8HFK7"/>
<keyword evidence="6" id="KW-0479">Metal-binding</keyword>
<evidence type="ECO:0000259" key="10">
    <source>
        <dbReference type="Pfam" id="PF00724"/>
    </source>
</evidence>
<dbReference type="GO" id="GO:0046872">
    <property type="term" value="F:metal ion binding"/>
    <property type="evidence" value="ECO:0007669"/>
    <property type="project" value="UniProtKB-KW"/>
</dbReference>
<gene>
    <name evidence="12" type="ORF">AXFE_25270</name>
</gene>
<feature type="domain" description="FAD/NAD(P)-binding" evidence="11">
    <location>
        <begin position="389"/>
        <end position="624"/>
    </location>
</feature>
<keyword evidence="8" id="KW-0408">Iron</keyword>
<dbReference type="PRINTS" id="PR00368">
    <property type="entry name" value="FADPNR"/>
</dbReference>
<evidence type="ECO:0000313" key="13">
    <source>
        <dbReference type="Proteomes" id="UP000032360"/>
    </source>
</evidence>
<comment type="caution">
    <text evidence="12">The sequence shown here is derived from an EMBL/GenBank/DDBJ whole genome shotgun (WGS) entry which is preliminary data.</text>
</comment>
<evidence type="ECO:0000256" key="4">
    <source>
        <dbReference type="ARBA" id="ARBA00022630"/>
    </source>
</evidence>
<protein>
    <submittedName>
        <fullName evidence="12">NADH oxidase</fullName>
        <ecNumber evidence="12">1.-.-.-</ecNumber>
    </submittedName>
</protein>
<sequence length="676" mass="73389">MYDYLFSPLKLGPITLSNRIIFSAHLTNYAVDQLPTDQHVKYYQARANGGAGLIITEEHSVHPTDWPYEKLIHGFDKKVIEGYRAITNAVHAHGTPIFAQINHNGSQASGMYSRRAVWGASPIYDPLFREVPHEVTEDEIFEVIDGYANVAKNAIEGGFDGIELQCSHSSIVRCFLSGATNHRSDRWGGDLQNRSRLMLEIIDRVRATIGPDKALGVRICGDELIEGGMRIDEAVEVAKAVDATKSVDYINTSIGVATASLFAIEASMAIPPGYSLFIPSAIRKEVSIPVVGVGRFKDPLQADKAIALGHCDLVGVVRGQIADPDFANKARGKDLQAIRYCLSCNQECVGRMGLNRWLGCIENPNTGREATPEEKVNFRSKAKGQDYPKVAIIGAGPAGLQAAISLSQAGAIVALIEASPNPGGQILLGASLPARNEIGDLVRNQLNALRELGVEITTNTKITEDDLAELNADAIVVASGSSHNKPYWISDYQGSDEDQMSISDVNWLFEKRVQPKAGETAIIFDELGFHQATSAATYLLDRGVNVVFITPSMVIAQDLGVTLDLELWRASMAGRNITFLRNTLGTHVAQKTLGTLNHIIGKTDSIYGDHLFLATHRRSNNELYHHALQAKIPAIAIGDALSPRRAHSAILEGQRAPQSLALVLGESRSSRLGALR</sequence>
<dbReference type="PANTHER" id="PTHR42917:SF2">
    <property type="entry name" value="2,4-DIENOYL-COA REDUCTASE [(2E)-ENOYL-COA-PRODUCING]"/>
    <property type="match status" value="1"/>
</dbReference>
<keyword evidence="9" id="KW-0411">Iron-sulfur</keyword>
<dbReference type="Pfam" id="PF00724">
    <property type="entry name" value="Oxidored_FMN"/>
    <property type="match status" value="1"/>
</dbReference>
<organism evidence="12 13">
    <name type="scientific">Acidithrix ferrooxidans</name>
    <dbReference type="NCBI Taxonomy" id="1280514"/>
    <lineage>
        <taxon>Bacteria</taxon>
        <taxon>Bacillati</taxon>
        <taxon>Actinomycetota</taxon>
        <taxon>Acidimicrobiia</taxon>
        <taxon>Acidimicrobiales</taxon>
        <taxon>Acidimicrobiaceae</taxon>
        <taxon>Acidithrix</taxon>
    </lineage>
</organism>
<evidence type="ECO:0000256" key="2">
    <source>
        <dbReference type="ARBA" id="ARBA00001966"/>
    </source>
</evidence>
<comment type="cofactor">
    <cofactor evidence="1">
        <name>FMN</name>
        <dbReference type="ChEBI" id="CHEBI:58210"/>
    </cofactor>
</comment>
<dbReference type="InterPro" id="IPR023753">
    <property type="entry name" value="FAD/NAD-binding_dom"/>
</dbReference>
<dbReference type="InterPro" id="IPR036188">
    <property type="entry name" value="FAD/NAD-bd_sf"/>
</dbReference>
<dbReference type="InterPro" id="IPR001155">
    <property type="entry name" value="OxRdtase_FMN_N"/>
</dbReference>
<evidence type="ECO:0000256" key="5">
    <source>
        <dbReference type="ARBA" id="ARBA00022643"/>
    </source>
</evidence>
<dbReference type="InterPro" id="IPR013785">
    <property type="entry name" value="Aldolase_TIM"/>
</dbReference>
<keyword evidence="5" id="KW-0288">FMN</keyword>
<feature type="domain" description="NADH:flavin oxidoreductase/NADH oxidase N-terminal" evidence="10">
    <location>
        <begin position="5"/>
        <end position="331"/>
    </location>
</feature>
<name>A0A0D8HFK7_9ACTN</name>
<dbReference type="GO" id="GO:0051536">
    <property type="term" value="F:iron-sulfur cluster binding"/>
    <property type="evidence" value="ECO:0007669"/>
    <property type="project" value="UniProtKB-KW"/>
</dbReference>
<keyword evidence="4" id="KW-0285">Flavoprotein</keyword>
<dbReference type="GO" id="GO:0016491">
    <property type="term" value="F:oxidoreductase activity"/>
    <property type="evidence" value="ECO:0007669"/>
    <property type="project" value="UniProtKB-KW"/>
</dbReference>
<accession>A0A0D8HFK7</accession>